<evidence type="ECO:0000313" key="4">
    <source>
        <dbReference type="Proteomes" id="UP000663859"/>
    </source>
</evidence>
<dbReference type="GO" id="GO:0046872">
    <property type="term" value="F:metal ion binding"/>
    <property type="evidence" value="ECO:0007669"/>
    <property type="project" value="UniProtKB-KW"/>
</dbReference>
<dbReference type="InterPro" id="IPR002762">
    <property type="entry name" value="CbiX-like"/>
</dbReference>
<keyword evidence="1" id="KW-0479">Metal-binding</keyword>
<organism evidence="3 4">
    <name type="scientific">Candidatus Methylacidithermus pantelleriae</name>
    <dbReference type="NCBI Taxonomy" id="2744239"/>
    <lineage>
        <taxon>Bacteria</taxon>
        <taxon>Pseudomonadati</taxon>
        <taxon>Verrucomicrobiota</taxon>
        <taxon>Methylacidiphilae</taxon>
        <taxon>Methylacidiphilales</taxon>
        <taxon>Methylacidiphilaceae</taxon>
        <taxon>Candidatus Methylacidithermus</taxon>
    </lineage>
</organism>
<name>A0A8J2BRI1_9BACT</name>
<dbReference type="SUPFAM" id="SSF53800">
    <property type="entry name" value="Chelatase"/>
    <property type="match status" value="1"/>
</dbReference>
<reference evidence="3" key="1">
    <citation type="submission" date="2021-02" db="EMBL/GenBank/DDBJ databases">
        <authorList>
            <person name="Cremers G."/>
            <person name="Picone N."/>
        </authorList>
    </citation>
    <scope>NUCLEOTIDE SEQUENCE</scope>
    <source>
        <strain evidence="3">PQ17</strain>
    </source>
</reference>
<dbReference type="InterPro" id="IPR050963">
    <property type="entry name" value="Sirohydro_Cobaltochel/CbiX"/>
</dbReference>
<dbReference type="Pfam" id="PF01903">
    <property type="entry name" value="CbiX"/>
    <property type="match status" value="2"/>
</dbReference>
<protein>
    <submittedName>
        <fullName evidence="3">Sirohydrochlorin cobaltochelatase</fullName>
    </submittedName>
</protein>
<dbReference type="CDD" id="cd03416">
    <property type="entry name" value="CbiX_SirB_N"/>
    <property type="match status" value="2"/>
</dbReference>
<dbReference type="PANTHER" id="PTHR33542:SF3">
    <property type="entry name" value="SIROHYDROCHLORIN FERROCHELATASE, CHLOROPLASTIC"/>
    <property type="match status" value="1"/>
</dbReference>
<gene>
    <name evidence="3" type="ORF">MPNT_110050</name>
</gene>
<dbReference type="PANTHER" id="PTHR33542">
    <property type="entry name" value="SIROHYDROCHLORIN FERROCHELATASE, CHLOROPLASTIC"/>
    <property type="match status" value="1"/>
</dbReference>
<dbReference type="Gene3D" id="3.40.50.1400">
    <property type="match status" value="2"/>
</dbReference>
<keyword evidence="2" id="KW-0456">Lyase</keyword>
<dbReference type="AlphaFoldDB" id="A0A8J2BRI1"/>
<dbReference type="Proteomes" id="UP000663859">
    <property type="component" value="Unassembled WGS sequence"/>
</dbReference>
<proteinExistence type="predicted"/>
<accession>A0A8J2BRI1</accession>
<keyword evidence="4" id="KW-1185">Reference proteome</keyword>
<evidence type="ECO:0000313" key="3">
    <source>
        <dbReference type="EMBL" id="CAF0692001.1"/>
    </source>
</evidence>
<dbReference type="EMBL" id="CAJNOB010000003">
    <property type="protein sequence ID" value="CAF0692001.1"/>
    <property type="molecule type" value="Genomic_DNA"/>
</dbReference>
<sequence>MYQNAQRIRQLGLFAEVHECFWKEEPNFHQVLRQVESSTIFVVPYFLAKGYFTQEVLPRELGLTGRFTIRAGRKIFYCDPVGTHPSLERVLHDRIHQLWEGHPAPVDPKRIALILVGHGTSLSEESSEVVRHWIDRFQQKKSYGECHAAFLDEAPYIAQWWEWTQREAVVIVPYFVSQGLHTYRDIPRLVGIENKKPFGGPHSIRGHKVWYTEPIGTDPGIVDVILQQVASWRECNRPVSKVAPN</sequence>
<evidence type="ECO:0000256" key="2">
    <source>
        <dbReference type="ARBA" id="ARBA00023239"/>
    </source>
</evidence>
<dbReference type="GO" id="GO:0016829">
    <property type="term" value="F:lyase activity"/>
    <property type="evidence" value="ECO:0007669"/>
    <property type="project" value="UniProtKB-KW"/>
</dbReference>
<comment type="caution">
    <text evidence="3">The sequence shown here is derived from an EMBL/GenBank/DDBJ whole genome shotgun (WGS) entry which is preliminary data.</text>
</comment>
<evidence type="ECO:0000256" key="1">
    <source>
        <dbReference type="ARBA" id="ARBA00022723"/>
    </source>
</evidence>